<evidence type="ECO:0000259" key="8">
    <source>
        <dbReference type="PROSITE" id="PS50035"/>
    </source>
</evidence>
<evidence type="ECO:0000313" key="9">
    <source>
        <dbReference type="EMBL" id="MCL6269047.1"/>
    </source>
</evidence>
<accession>A0ABT0PE42</accession>
<keyword evidence="2" id="KW-0444">Lipid biosynthesis</keyword>
<evidence type="ECO:0000256" key="2">
    <source>
        <dbReference type="ARBA" id="ARBA00022516"/>
    </source>
</evidence>
<feature type="domain" description="PLD phosphodiesterase" evidence="8">
    <location>
        <begin position="349"/>
        <end position="376"/>
    </location>
</feature>
<evidence type="ECO:0000313" key="10">
    <source>
        <dbReference type="Proteomes" id="UP001203338"/>
    </source>
</evidence>
<dbReference type="Gene3D" id="3.30.870.10">
    <property type="entry name" value="Endonuclease Chain A"/>
    <property type="match status" value="2"/>
</dbReference>
<evidence type="ECO:0000256" key="6">
    <source>
        <dbReference type="ARBA" id="ARBA00023209"/>
    </source>
</evidence>
<keyword evidence="10" id="KW-1185">Reference proteome</keyword>
<keyword evidence="6" id="KW-0594">Phospholipid biosynthesis</keyword>
<comment type="similarity">
    <text evidence="1">Belongs to the CDP-alcohol phosphatidyltransferase class-II family.</text>
</comment>
<dbReference type="EMBL" id="JAMFLX010000003">
    <property type="protein sequence ID" value="MCL6269047.1"/>
    <property type="molecule type" value="Genomic_DNA"/>
</dbReference>
<dbReference type="EC" id="2.7.8.8" evidence="9"/>
<keyword evidence="3 9" id="KW-0808">Transferase</keyword>
<dbReference type="Pfam" id="PF00614">
    <property type="entry name" value="PLDc"/>
    <property type="match status" value="1"/>
</dbReference>
<dbReference type="InterPro" id="IPR025202">
    <property type="entry name" value="PLD-like_dom"/>
</dbReference>
<dbReference type="Pfam" id="PF13091">
    <property type="entry name" value="PLDc_2"/>
    <property type="match status" value="1"/>
</dbReference>
<dbReference type="PROSITE" id="PS50035">
    <property type="entry name" value="PLD"/>
    <property type="match status" value="1"/>
</dbReference>
<dbReference type="CDD" id="cd09136">
    <property type="entry name" value="PLDc_PSS_G_neg_2"/>
    <property type="match status" value="1"/>
</dbReference>
<dbReference type="RefSeq" id="WP_249697875.1">
    <property type="nucleotide sequence ID" value="NZ_JAMFLX010000003.1"/>
</dbReference>
<comment type="caution">
    <text evidence="9">The sequence shown here is derived from an EMBL/GenBank/DDBJ whole genome shotgun (WGS) entry which is preliminary data.</text>
</comment>
<evidence type="ECO:0000256" key="3">
    <source>
        <dbReference type="ARBA" id="ARBA00022679"/>
    </source>
</evidence>
<name>A0ABT0PE42_9GAMM</name>
<protein>
    <submittedName>
        <fullName evidence="9">CDP-diacylglycerol--serine O-phosphatidyltransferase</fullName>
        <ecNumber evidence="9">2.7.8.8</ecNumber>
    </submittedName>
</protein>
<evidence type="ECO:0000256" key="7">
    <source>
        <dbReference type="ARBA" id="ARBA00023264"/>
    </source>
</evidence>
<dbReference type="PANTHER" id="PTHR12586">
    <property type="entry name" value="CDP-DIACYLGLYCEROL--SERINE O-PHOSPHATIDYLTRANSFERASE"/>
    <property type="match status" value="1"/>
</dbReference>
<keyword evidence="4" id="KW-0677">Repeat</keyword>
<dbReference type="PIRSF" id="PIRSF000850">
    <property type="entry name" value="Phospholipase_D_PSS"/>
    <property type="match status" value="1"/>
</dbReference>
<evidence type="ECO:0000256" key="5">
    <source>
        <dbReference type="ARBA" id="ARBA00023098"/>
    </source>
</evidence>
<dbReference type="InterPro" id="IPR016270">
    <property type="entry name" value="PGS1"/>
</dbReference>
<dbReference type="Proteomes" id="UP001203338">
    <property type="component" value="Unassembled WGS sequence"/>
</dbReference>
<keyword evidence="7" id="KW-1208">Phospholipid metabolism</keyword>
<evidence type="ECO:0000256" key="4">
    <source>
        <dbReference type="ARBA" id="ARBA00022737"/>
    </source>
</evidence>
<reference evidence="9 10" key="1">
    <citation type="submission" date="2022-05" db="EMBL/GenBank/DDBJ databases">
        <authorList>
            <person name="Park J.-S."/>
        </authorList>
    </citation>
    <scope>NUCLEOTIDE SEQUENCE [LARGE SCALE GENOMIC DNA]</scope>
    <source>
        <strain evidence="9 10">2012CJ34-2</strain>
    </source>
</reference>
<evidence type="ECO:0000256" key="1">
    <source>
        <dbReference type="ARBA" id="ARBA00010682"/>
    </source>
</evidence>
<dbReference type="NCBIfam" id="NF006946">
    <property type="entry name" value="PRK09428.1"/>
    <property type="match status" value="1"/>
</dbReference>
<proteinExistence type="inferred from homology"/>
<dbReference type="SMART" id="SM00155">
    <property type="entry name" value="PLDc"/>
    <property type="match status" value="2"/>
</dbReference>
<dbReference type="InterPro" id="IPR001736">
    <property type="entry name" value="PLipase_D/transphosphatidylase"/>
</dbReference>
<keyword evidence="5" id="KW-0443">Lipid metabolism</keyword>
<sequence>MFAPAYYQDRLSSLPQIAVGESDYRIIKSTREFKERLLELIRSATTRIYMAALYLEADGAGEEILRALFEAQQANPALDIQIFVDFHRAQRGRIGEETTATNRDFYQRLTDEYEHPIKIFGVPVKGREIFGVLHLKGFVFDNTVLYSGASINDVYLHHEERYRYDRYHEMHSRVLSDSFAEYMTSYFRKHPAVQPLNSGPVTSRKALKHVIRNFGRTLRRSTYSFAPDHDGTQIGLTPVCGMGARGNRLNKMICNLLRSAEKEVFICTPYFNPPRTISRQLNQLLKRHVKVTIVVGDKTANDFYIPPEEEFSKIGGLPYLYEYNLRSFARRHQKDIEDGRLNLMLWKSGDNSYHLKGIYADGNRALVTGSNLNPRAWGLDLENGVLVQDMQQKLQTEFVQEQELILSGASRINNYRELDKMGDYPDEVQRLLGKIKRFKAHVLIKKII</sequence>
<dbReference type="CDD" id="cd09134">
    <property type="entry name" value="PLDc_PSS_G_neg_1"/>
    <property type="match status" value="1"/>
</dbReference>
<dbReference type="PANTHER" id="PTHR12586:SF1">
    <property type="entry name" value="CDP-DIACYLGLYCEROL--GLYCEROL-3-PHOSPHATE 3-PHOSPHATIDYLTRANSFERASE, MITOCHONDRIAL"/>
    <property type="match status" value="1"/>
</dbReference>
<organism evidence="9 10">
    <name type="scientific">Parendozoicomonas callyspongiae</name>
    <dbReference type="NCBI Taxonomy" id="2942213"/>
    <lineage>
        <taxon>Bacteria</taxon>
        <taxon>Pseudomonadati</taxon>
        <taxon>Pseudomonadota</taxon>
        <taxon>Gammaproteobacteria</taxon>
        <taxon>Oceanospirillales</taxon>
        <taxon>Endozoicomonadaceae</taxon>
        <taxon>Parendozoicomonas</taxon>
    </lineage>
</organism>
<dbReference type="GO" id="GO:0003882">
    <property type="term" value="F:CDP-diacylglycerol-serine O-phosphatidyltransferase activity"/>
    <property type="evidence" value="ECO:0007669"/>
    <property type="project" value="UniProtKB-EC"/>
</dbReference>
<gene>
    <name evidence="9" type="primary">pssA</name>
    <name evidence="9" type="ORF">M3P05_03710</name>
</gene>
<dbReference type="SUPFAM" id="SSF56024">
    <property type="entry name" value="Phospholipase D/nuclease"/>
    <property type="match status" value="2"/>
</dbReference>